<evidence type="ECO:0000256" key="1">
    <source>
        <dbReference type="ARBA" id="ARBA00004651"/>
    </source>
</evidence>
<reference evidence="4 5" key="1">
    <citation type="submission" date="2018-06" db="EMBL/GenBank/DDBJ databases">
        <authorList>
            <consortium name="Pathogen Informatics"/>
            <person name="Doyle S."/>
        </authorList>
    </citation>
    <scope>NUCLEOTIDE SEQUENCE [LARGE SCALE GENOMIC DNA]</scope>
    <source>
        <strain evidence="4 5">NCTC13105</strain>
    </source>
</reference>
<proteinExistence type="predicted"/>
<comment type="subcellular location">
    <subcellularLocation>
        <location evidence="1">Cell membrane</location>
        <topology evidence="1">Multi-pass membrane protein</topology>
    </subcellularLocation>
</comment>
<keyword evidence="3" id="KW-0472">Membrane</keyword>
<accession>A0AAX2M172</accession>
<dbReference type="AlphaFoldDB" id="A0AAX2M172"/>
<evidence type="ECO:0000256" key="2">
    <source>
        <dbReference type="ARBA" id="ARBA00022448"/>
    </source>
</evidence>
<comment type="caution">
    <text evidence="4">The sequence shown here is derived from an EMBL/GenBank/DDBJ whole genome shotgun (WGS) entry which is preliminary data.</text>
</comment>
<dbReference type="Proteomes" id="UP000254131">
    <property type="component" value="Unassembled WGS sequence"/>
</dbReference>
<dbReference type="PANTHER" id="PTHR43045:SF4">
    <property type="entry name" value="TRANSPORTER YDFJ-RELATED"/>
    <property type="match status" value="1"/>
</dbReference>
<evidence type="ECO:0000256" key="3">
    <source>
        <dbReference type="ARBA" id="ARBA00022475"/>
    </source>
</evidence>
<organism evidence="4 5">
    <name type="scientific">Campylobacter jejuni</name>
    <dbReference type="NCBI Taxonomy" id="197"/>
    <lineage>
        <taxon>Bacteria</taxon>
        <taxon>Pseudomonadati</taxon>
        <taxon>Campylobacterota</taxon>
        <taxon>Epsilonproteobacteria</taxon>
        <taxon>Campylobacterales</taxon>
        <taxon>Campylobacteraceae</taxon>
        <taxon>Campylobacter</taxon>
    </lineage>
</organism>
<dbReference type="GO" id="GO:0005886">
    <property type="term" value="C:plasma membrane"/>
    <property type="evidence" value="ECO:0007669"/>
    <property type="project" value="UniProtKB-SubCell"/>
</dbReference>
<dbReference type="SUPFAM" id="SSF103473">
    <property type="entry name" value="MFS general substrate transporter"/>
    <property type="match status" value="1"/>
</dbReference>
<gene>
    <name evidence="4" type="ORF">NCTC13105_01061</name>
</gene>
<protein>
    <submittedName>
        <fullName evidence="4">MFS transporter, MHS family, metabolite:H+ symporter</fullName>
    </submittedName>
</protein>
<keyword evidence="2" id="KW-0813">Transport</keyword>
<evidence type="ECO:0000313" key="5">
    <source>
        <dbReference type="Proteomes" id="UP000254131"/>
    </source>
</evidence>
<keyword evidence="3" id="KW-1003">Cell membrane</keyword>
<evidence type="ECO:0000313" key="4">
    <source>
        <dbReference type="EMBL" id="SUW92781.1"/>
    </source>
</evidence>
<sequence length="74" mass="8219">MTNQQIDGIADKNFNTPEGRKVFKKAVFSCWLGTAMEYADFALYGLAAATIFSEVFFPEQTPVIALLLSFVTYA</sequence>
<dbReference type="InterPro" id="IPR036259">
    <property type="entry name" value="MFS_trans_sf"/>
</dbReference>
<dbReference type="PANTHER" id="PTHR43045">
    <property type="entry name" value="SHIKIMATE TRANSPORTER"/>
    <property type="match status" value="1"/>
</dbReference>
<name>A0AAX2M172_CAMJU</name>
<dbReference type="EMBL" id="UFVB01000001">
    <property type="protein sequence ID" value="SUW92781.1"/>
    <property type="molecule type" value="Genomic_DNA"/>
</dbReference>